<reference evidence="2 3" key="1">
    <citation type="submission" date="2018-06" db="EMBL/GenBank/DDBJ databases">
        <title>Genomic Encyclopedia of Type Strains, Phase IV (KMG-IV): sequencing the most valuable type-strain genomes for metagenomic binning, comparative biology and taxonomic classification.</title>
        <authorList>
            <person name="Goeker M."/>
        </authorList>
    </citation>
    <scope>NUCLEOTIDE SEQUENCE [LARGE SCALE GENOMIC DNA]</scope>
    <source>
        <strain evidence="2 3">DSM 44599</strain>
    </source>
</reference>
<name>A0A366DLM0_9NOCA</name>
<proteinExistence type="predicted"/>
<dbReference type="EMBL" id="QNRE01000006">
    <property type="protein sequence ID" value="RBO90128.1"/>
    <property type="molecule type" value="Genomic_DNA"/>
</dbReference>
<feature type="transmembrane region" description="Helical" evidence="1">
    <location>
        <begin position="20"/>
        <end position="42"/>
    </location>
</feature>
<comment type="caution">
    <text evidence="2">The sequence shown here is derived from an EMBL/GenBank/DDBJ whole genome shotgun (WGS) entry which is preliminary data.</text>
</comment>
<keyword evidence="1" id="KW-0812">Transmembrane</keyword>
<organism evidence="2 3">
    <name type="scientific">Nocardia puris</name>
    <dbReference type="NCBI Taxonomy" id="208602"/>
    <lineage>
        <taxon>Bacteria</taxon>
        <taxon>Bacillati</taxon>
        <taxon>Actinomycetota</taxon>
        <taxon>Actinomycetes</taxon>
        <taxon>Mycobacteriales</taxon>
        <taxon>Nocardiaceae</taxon>
        <taxon>Nocardia</taxon>
    </lineage>
</organism>
<dbReference type="OrthoDB" id="4569412at2"/>
<sequence>MTNTPATKPPIRTWDVVSAIVLYSVAATLGLFAAYITAFFAMATDSCFAESGCREDLVLPAMFVSWGGIALAVFGIPIVMLVAATKRWPLWGWGVLAIALVLASFFSGLAIVERATPA</sequence>
<evidence type="ECO:0000256" key="1">
    <source>
        <dbReference type="SAM" id="Phobius"/>
    </source>
</evidence>
<protein>
    <submittedName>
        <fullName evidence="2">Uncharacterized protein</fullName>
    </submittedName>
</protein>
<keyword evidence="1" id="KW-1133">Transmembrane helix</keyword>
<dbReference type="RefSeq" id="WP_067510774.1">
    <property type="nucleotide sequence ID" value="NZ_QNRE01000006.1"/>
</dbReference>
<dbReference type="AlphaFoldDB" id="A0A366DLM0"/>
<feature type="transmembrane region" description="Helical" evidence="1">
    <location>
        <begin position="63"/>
        <end position="84"/>
    </location>
</feature>
<dbReference type="Proteomes" id="UP000252586">
    <property type="component" value="Unassembled WGS sequence"/>
</dbReference>
<keyword evidence="3" id="KW-1185">Reference proteome</keyword>
<accession>A0A366DLM0</accession>
<evidence type="ECO:0000313" key="2">
    <source>
        <dbReference type="EMBL" id="RBO90128.1"/>
    </source>
</evidence>
<gene>
    <name evidence="2" type="ORF">DFR74_10612</name>
</gene>
<keyword evidence="1" id="KW-0472">Membrane</keyword>
<feature type="transmembrane region" description="Helical" evidence="1">
    <location>
        <begin position="90"/>
        <end position="112"/>
    </location>
</feature>
<evidence type="ECO:0000313" key="3">
    <source>
        <dbReference type="Proteomes" id="UP000252586"/>
    </source>
</evidence>